<evidence type="ECO:0000313" key="3">
    <source>
        <dbReference type="Proteomes" id="UP000054558"/>
    </source>
</evidence>
<dbReference type="EMBL" id="DF237056">
    <property type="protein sequence ID" value="GAQ82315.1"/>
    <property type="molecule type" value="Genomic_DNA"/>
</dbReference>
<keyword evidence="3" id="KW-1185">Reference proteome</keyword>
<feature type="compositionally biased region" description="Polar residues" evidence="1">
    <location>
        <begin position="50"/>
        <end position="60"/>
    </location>
</feature>
<protein>
    <submittedName>
        <fullName evidence="2">Uncharacterized protein</fullName>
    </submittedName>
</protein>
<feature type="compositionally biased region" description="Basic and acidic residues" evidence="1">
    <location>
        <begin position="285"/>
        <end position="303"/>
    </location>
</feature>
<dbReference type="AlphaFoldDB" id="A0A1Y1HUK8"/>
<feature type="compositionally biased region" description="Basic and acidic residues" evidence="1">
    <location>
        <begin position="23"/>
        <end position="36"/>
    </location>
</feature>
<sequence length="312" mass="35162">MAQRNKSGNEAAAKAGADSAAKIADRTAREQGKNQKDASITEVTKGGATVHTTVQQNQESDPYCPRVDETTPQEFETKVQVIRKTPQMKTVEKTEMVKRLSHEEKTTTVPRTKVITEERTSITKHPVVKEVQKTRTIDVHRVIEEEKEITETVDVVEQVRERKVEKVPKVIYEEKETWITKPVVRQVEKKRTIKVPRVITEKKEEAYTDYQTDEVEEKKIEKVPRVVTEQVKQTMSVPVVTEVPVTKKVEVPTGEYCEEVVSHDHAPAALGPAVVPEKVTSISDSKLKTLEKDTEAPAEEPRRGLLGRLIGA</sequence>
<name>A0A1Y1HUK8_KLENI</name>
<feature type="compositionally biased region" description="Low complexity" evidence="1">
    <location>
        <begin position="11"/>
        <end position="22"/>
    </location>
</feature>
<evidence type="ECO:0000256" key="1">
    <source>
        <dbReference type="SAM" id="MobiDB-lite"/>
    </source>
</evidence>
<feature type="region of interest" description="Disordered" evidence="1">
    <location>
        <begin position="1"/>
        <end position="69"/>
    </location>
</feature>
<proteinExistence type="predicted"/>
<dbReference type="Proteomes" id="UP000054558">
    <property type="component" value="Unassembled WGS sequence"/>
</dbReference>
<gene>
    <name evidence="2" type="ORF">KFL_001070210</name>
</gene>
<accession>A0A1Y1HUK8</accession>
<feature type="region of interest" description="Disordered" evidence="1">
    <location>
        <begin position="285"/>
        <end position="312"/>
    </location>
</feature>
<reference evidence="2 3" key="1">
    <citation type="journal article" date="2014" name="Nat. Commun.">
        <title>Klebsormidium flaccidum genome reveals primary factors for plant terrestrial adaptation.</title>
        <authorList>
            <person name="Hori K."/>
            <person name="Maruyama F."/>
            <person name="Fujisawa T."/>
            <person name="Togashi T."/>
            <person name="Yamamoto N."/>
            <person name="Seo M."/>
            <person name="Sato S."/>
            <person name="Yamada T."/>
            <person name="Mori H."/>
            <person name="Tajima N."/>
            <person name="Moriyama T."/>
            <person name="Ikeuchi M."/>
            <person name="Watanabe M."/>
            <person name="Wada H."/>
            <person name="Kobayashi K."/>
            <person name="Saito M."/>
            <person name="Masuda T."/>
            <person name="Sasaki-Sekimoto Y."/>
            <person name="Mashiguchi K."/>
            <person name="Awai K."/>
            <person name="Shimojima M."/>
            <person name="Masuda S."/>
            <person name="Iwai M."/>
            <person name="Nobusawa T."/>
            <person name="Narise T."/>
            <person name="Kondo S."/>
            <person name="Saito H."/>
            <person name="Sato R."/>
            <person name="Murakawa M."/>
            <person name="Ihara Y."/>
            <person name="Oshima-Yamada Y."/>
            <person name="Ohtaka K."/>
            <person name="Satoh M."/>
            <person name="Sonobe K."/>
            <person name="Ishii M."/>
            <person name="Ohtani R."/>
            <person name="Kanamori-Sato M."/>
            <person name="Honoki R."/>
            <person name="Miyazaki D."/>
            <person name="Mochizuki H."/>
            <person name="Umetsu J."/>
            <person name="Higashi K."/>
            <person name="Shibata D."/>
            <person name="Kamiya Y."/>
            <person name="Sato N."/>
            <person name="Nakamura Y."/>
            <person name="Tabata S."/>
            <person name="Ida S."/>
            <person name="Kurokawa K."/>
            <person name="Ohta H."/>
        </authorList>
    </citation>
    <scope>NUCLEOTIDE SEQUENCE [LARGE SCALE GENOMIC DNA]</scope>
    <source>
        <strain evidence="2 3">NIES-2285</strain>
    </source>
</reference>
<organism evidence="2 3">
    <name type="scientific">Klebsormidium nitens</name>
    <name type="common">Green alga</name>
    <name type="synonym">Ulothrix nitens</name>
    <dbReference type="NCBI Taxonomy" id="105231"/>
    <lineage>
        <taxon>Eukaryota</taxon>
        <taxon>Viridiplantae</taxon>
        <taxon>Streptophyta</taxon>
        <taxon>Klebsormidiophyceae</taxon>
        <taxon>Klebsormidiales</taxon>
        <taxon>Klebsormidiaceae</taxon>
        <taxon>Klebsormidium</taxon>
    </lineage>
</organism>
<evidence type="ECO:0000313" key="2">
    <source>
        <dbReference type="EMBL" id="GAQ82315.1"/>
    </source>
</evidence>